<dbReference type="GO" id="GO:0006418">
    <property type="term" value="P:tRNA aminoacylation for protein translation"/>
    <property type="evidence" value="ECO:0007669"/>
    <property type="project" value="InterPro"/>
</dbReference>
<gene>
    <name evidence="6" type="ORF">BN1723_021038</name>
</gene>
<evidence type="ECO:0000256" key="5">
    <source>
        <dbReference type="ARBA" id="ARBA00023146"/>
    </source>
</evidence>
<dbReference type="GO" id="GO:0004812">
    <property type="term" value="F:aminoacyl-tRNA ligase activity"/>
    <property type="evidence" value="ECO:0007669"/>
    <property type="project" value="UniProtKB-KW"/>
</dbReference>
<reference evidence="7" key="1">
    <citation type="submission" date="2015-05" db="EMBL/GenBank/DDBJ databases">
        <authorList>
            <person name="Fogelqvist Johan"/>
        </authorList>
    </citation>
    <scope>NUCLEOTIDE SEQUENCE [LARGE SCALE GENOMIC DNA]</scope>
</reference>
<dbReference type="Proteomes" id="UP000045706">
    <property type="component" value="Unassembled WGS sequence"/>
</dbReference>
<dbReference type="Gene3D" id="3.90.740.10">
    <property type="entry name" value="Valyl/Leucyl/Isoleucyl-tRNA synthetase, editing domain"/>
    <property type="match status" value="1"/>
</dbReference>
<dbReference type="GO" id="GO:0002161">
    <property type="term" value="F:aminoacyl-tRNA deacylase activity"/>
    <property type="evidence" value="ECO:0007669"/>
    <property type="project" value="InterPro"/>
</dbReference>
<dbReference type="InterPro" id="IPR009008">
    <property type="entry name" value="Val/Leu/Ile-tRNA-synth_edit"/>
</dbReference>
<evidence type="ECO:0000256" key="3">
    <source>
        <dbReference type="ARBA" id="ARBA00022840"/>
    </source>
</evidence>
<keyword evidence="5" id="KW-0030">Aminoacyl-tRNA synthetase</keyword>
<evidence type="ECO:0000313" key="6">
    <source>
        <dbReference type="EMBL" id="CRK16360.1"/>
    </source>
</evidence>
<sequence length="44" mass="4871">LCEQLKIGSPKDTVQLEKAKDTAYTEGFYKGTMKVGDYKGEAVE</sequence>
<evidence type="ECO:0000256" key="4">
    <source>
        <dbReference type="ARBA" id="ARBA00022917"/>
    </source>
</evidence>
<feature type="non-terminal residue" evidence="6">
    <location>
        <position position="1"/>
    </location>
</feature>
<evidence type="ECO:0000256" key="1">
    <source>
        <dbReference type="ARBA" id="ARBA00022598"/>
    </source>
</evidence>
<feature type="non-terminal residue" evidence="6">
    <location>
        <position position="44"/>
    </location>
</feature>
<organism evidence="6 7">
    <name type="scientific">Verticillium longisporum</name>
    <name type="common">Verticillium dahliae var. longisporum</name>
    <dbReference type="NCBI Taxonomy" id="100787"/>
    <lineage>
        <taxon>Eukaryota</taxon>
        <taxon>Fungi</taxon>
        <taxon>Dikarya</taxon>
        <taxon>Ascomycota</taxon>
        <taxon>Pezizomycotina</taxon>
        <taxon>Sordariomycetes</taxon>
        <taxon>Hypocreomycetidae</taxon>
        <taxon>Glomerellales</taxon>
        <taxon>Plectosphaerellaceae</taxon>
        <taxon>Verticillium</taxon>
    </lineage>
</organism>
<protein>
    <submittedName>
        <fullName evidence="6">Uncharacterized protein</fullName>
    </submittedName>
</protein>
<dbReference type="EMBL" id="CVQI01006882">
    <property type="protein sequence ID" value="CRK16360.1"/>
    <property type="molecule type" value="Genomic_DNA"/>
</dbReference>
<name>A0A0G4L3Q2_VERLO</name>
<keyword evidence="1" id="KW-0436">Ligase</keyword>
<keyword evidence="2" id="KW-0547">Nucleotide-binding</keyword>
<accession>A0A0G4L3Q2</accession>
<evidence type="ECO:0000256" key="2">
    <source>
        <dbReference type="ARBA" id="ARBA00022741"/>
    </source>
</evidence>
<evidence type="ECO:0000313" key="7">
    <source>
        <dbReference type="Proteomes" id="UP000045706"/>
    </source>
</evidence>
<dbReference type="AlphaFoldDB" id="A0A0G4L3Q2"/>
<proteinExistence type="predicted"/>
<dbReference type="GO" id="GO:0005524">
    <property type="term" value="F:ATP binding"/>
    <property type="evidence" value="ECO:0007669"/>
    <property type="project" value="UniProtKB-KW"/>
</dbReference>
<keyword evidence="4" id="KW-0648">Protein biosynthesis</keyword>
<keyword evidence="3" id="KW-0067">ATP-binding</keyword>